<dbReference type="Proteomes" id="UP000599109">
    <property type="component" value="Unassembled WGS sequence"/>
</dbReference>
<dbReference type="Pfam" id="PF03860">
    <property type="entry name" value="Csp"/>
    <property type="match status" value="1"/>
</dbReference>
<reference evidence="1 2" key="1">
    <citation type="journal article" date="2017" name="Int. J. Syst. Evol. Microbiol.">
        <title>Ramlibacter monticola sp. nov., isolated from forest soil.</title>
        <authorList>
            <person name="Chaudhary D.K."/>
            <person name="Kim J."/>
        </authorList>
    </citation>
    <scope>NUCLEOTIDE SEQUENCE [LARGE SCALE GENOMIC DNA]</scope>
    <source>
        <strain evidence="1 2">KACC 19175</strain>
    </source>
</reference>
<organism evidence="1 2">
    <name type="scientific">Ramlibacter monticola</name>
    <dbReference type="NCBI Taxonomy" id="1926872"/>
    <lineage>
        <taxon>Bacteria</taxon>
        <taxon>Pseudomonadati</taxon>
        <taxon>Pseudomonadota</taxon>
        <taxon>Betaproteobacteria</taxon>
        <taxon>Burkholderiales</taxon>
        <taxon>Comamonadaceae</taxon>
        <taxon>Ramlibacter</taxon>
    </lineage>
</organism>
<keyword evidence="2" id="KW-1185">Reference proteome</keyword>
<gene>
    <name evidence="1" type="ORF">JJ685_15870</name>
</gene>
<evidence type="ECO:0000313" key="2">
    <source>
        <dbReference type="Proteomes" id="UP000599109"/>
    </source>
</evidence>
<protein>
    <submittedName>
        <fullName evidence="1">Four-helix bundle copper-binding protein</fullName>
    </submittedName>
</protein>
<dbReference type="PANTHER" id="PTHR37310:SF1">
    <property type="entry name" value="CYTOPLASMIC PROTEIN"/>
    <property type="match status" value="1"/>
</dbReference>
<dbReference type="InterPro" id="IPR005560">
    <property type="entry name" value="Csp_YhjQ"/>
</dbReference>
<accession>A0A936Z2Z8</accession>
<name>A0A936Z2Z8_9BURK</name>
<dbReference type="Gene3D" id="1.20.1270.360">
    <property type="match status" value="1"/>
</dbReference>
<comment type="caution">
    <text evidence="1">The sequence shown here is derived from an EMBL/GenBank/DDBJ whole genome shotgun (WGS) entry which is preliminary data.</text>
</comment>
<evidence type="ECO:0000313" key="1">
    <source>
        <dbReference type="EMBL" id="MBL0392617.1"/>
    </source>
</evidence>
<dbReference type="InterPro" id="IPR030913">
    <property type="entry name" value="Csp1_Cys_rich"/>
</dbReference>
<dbReference type="AlphaFoldDB" id="A0A936Z2Z8"/>
<proteinExistence type="predicted"/>
<dbReference type="PANTHER" id="PTHR37310">
    <property type="entry name" value="CYTOPLASMIC PROTEIN-RELATED"/>
    <property type="match status" value="1"/>
</dbReference>
<sequence>MDRREALQGVVALTAVAAAANASAQQEQHHHHHGGGKYAALMETAGDCVKTGETCLTHCHDSLATGDKSLGQCAKRVSELMAACSALRSLAAQNSRFVPQYARLTMQVCDACEKECRKHASKHESCNACAESCAACSKECKALTT</sequence>
<dbReference type="EMBL" id="JAEQNE010000003">
    <property type="protein sequence ID" value="MBL0392617.1"/>
    <property type="molecule type" value="Genomic_DNA"/>
</dbReference>
<dbReference type="NCBIfam" id="TIGR04401">
    <property type="entry name" value="TAT_Cys_rich"/>
    <property type="match status" value="1"/>
</dbReference>
<dbReference type="RefSeq" id="WP_201675233.1">
    <property type="nucleotide sequence ID" value="NZ_JAEQNE010000003.1"/>
</dbReference>